<comment type="caution">
    <text evidence="1">The sequence shown here is derived from an EMBL/GenBank/DDBJ whole genome shotgun (WGS) entry which is preliminary data.</text>
</comment>
<evidence type="ECO:0000313" key="2">
    <source>
        <dbReference type="Proteomes" id="UP000181790"/>
    </source>
</evidence>
<dbReference type="EMBL" id="MORL01000018">
    <property type="protein sequence ID" value="OIN56794.1"/>
    <property type="molecule type" value="Genomic_DNA"/>
</dbReference>
<proteinExistence type="predicted"/>
<organism evidence="1 2">
    <name type="scientific">Arsenicibacter rosenii</name>
    <dbReference type="NCBI Taxonomy" id="1750698"/>
    <lineage>
        <taxon>Bacteria</taxon>
        <taxon>Pseudomonadati</taxon>
        <taxon>Bacteroidota</taxon>
        <taxon>Cytophagia</taxon>
        <taxon>Cytophagales</taxon>
        <taxon>Spirosomataceae</taxon>
        <taxon>Arsenicibacter</taxon>
    </lineage>
</organism>
<reference evidence="1 2" key="1">
    <citation type="submission" date="2016-10" db="EMBL/GenBank/DDBJ databases">
        <title>Arsenicibacter rosenii gen. nov., sp. nov., an efficient arsenic-methylating bacterium isolated from an arsenic-contaminated paddy soil.</title>
        <authorList>
            <person name="Huang K."/>
        </authorList>
    </citation>
    <scope>NUCLEOTIDE SEQUENCE [LARGE SCALE GENOMIC DNA]</scope>
    <source>
        <strain evidence="1 2">SM-1</strain>
    </source>
</reference>
<accession>A0A1S2VDJ3</accession>
<name>A0A1S2VDJ3_9BACT</name>
<gene>
    <name evidence="1" type="ORF">BLX24_22730</name>
</gene>
<evidence type="ECO:0000313" key="1">
    <source>
        <dbReference type="EMBL" id="OIN56794.1"/>
    </source>
</evidence>
<protein>
    <submittedName>
        <fullName evidence="1">Uncharacterized protein</fullName>
    </submittedName>
</protein>
<sequence>MPRVRKFLSVKLEGNPLVAHVDNPPFGSILWALCQIEKTTVVVGRHQRDHRRIYFEAQYSDKLHVLIAGRHHTRRNLLLNQLEAGIFNRLVLHSMHNELVQLLAANDRRCQSDAEVLRAWVDRYDLSEDDVTEDSLMHIYKRVRSGVQHAFSATVPQMPEPGPFS</sequence>
<dbReference type="AlphaFoldDB" id="A0A1S2VDJ3"/>
<keyword evidence="2" id="KW-1185">Reference proteome</keyword>
<dbReference type="Proteomes" id="UP000181790">
    <property type="component" value="Unassembled WGS sequence"/>
</dbReference>